<dbReference type="HOGENOM" id="CLU_2022813_0_0_11"/>
<reference evidence="1 2" key="1">
    <citation type="journal article" date="2003" name="Genome Res.">
        <title>Comparative complete genome sequence analysis of the amino acid replacements responsible for the thermostability of Corynebacterium efficiens.</title>
        <authorList>
            <person name="Nishio Y."/>
            <person name="Nakamura Y."/>
            <person name="Kawarabayasi Y."/>
            <person name="Usuda Y."/>
            <person name="Kimura E."/>
            <person name="Sugimoto S."/>
            <person name="Matsui K."/>
            <person name="Yamagishi A."/>
            <person name="Kikuchi H."/>
            <person name="Ikeo K."/>
            <person name="Gojobori T."/>
        </authorList>
    </citation>
    <scope>NUCLEOTIDE SEQUENCE [LARGE SCALE GENOMIC DNA]</scope>
    <source>
        <strain evidence="2">DSM 44549 / YS-314 / AJ 12310 / JCM 11189 / NBRC 100395</strain>
    </source>
</reference>
<name>Q8FP35_COREF</name>
<dbReference type="STRING" id="196164.gene:10742382"/>
<evidence type="ECO:0000313" key="1">
    <source>
        <dbReference type="EMBL" id="BAC18764.1"/>
    </source>
</evidence>
<dbReference type="EMBL" id="BA000035">
    <property type="protein sequence ID" value="BAC18764.1"/>
    <property type="molecule type" value="Genomic_DNA"/>
</dbReference>
<dbReference type="Proteomes" id="UP000001409">
    <property type="component" value="Chromosome"/>
</dbReference>
<protein>
    <submittedName>
        <fullName evidence="1">Uncharacterized protein</fullName>
    </submittedName>
</protein>
<accession>Q8FP35</accession>
<dbReference type="KEGG" id="cef:CE1954"/>
<dbReference type="AlphaFoldDB" id="Q8FP35"/>
<sequence>MGINQRSLKEATMRTVSTDLNILIRPTELTEAIDTMPEGLTQAGYQVSEIHAQVVDLTCEPDNMLVTQFSQMAGYPPITEVLHRVVVNGESDAALKDLTKMVVKNLPEGAYWYGTSLEGATEPGVNAACAWQHGN</sequence>
<proteinExistence type="predicted"/>
<evidence type="ECO:0000313" key="2">
    <source>
        <dbReference type="Proteomes" id="UP000001409"/>
    </source>
</evidence>
<organism evidence="1 2">
    <name type="scientific">Corynebacterium efficiens (strain DSM 44549 / YS-314 / AJ 12310 / JCM 11189 / NBRC 100395)</name>
    <dbReference type="NCBI Taxonomy" id="196164"/>
    <lineage>
        <taxon>Bacteria</taxon>
        <taxon>Bacillati</taxon>
        <taxon>Actinomycetota</taxon>
        <taxon>Actinomycetes</taxon>
        <taxon>Mycobacteriales</taxon>
        <taxon>Corynebacteriaceae</taxon>
        <taxon>Corynebacterium</taxon>
    </lineage>
</organism>
<keyword evidence="2" id="KW-1185">Reference proteome</keyword>
<dbReference type="eggNOG" id="ENOG5031FN3">
    <property type="taxonomic scope" value="Bacteria"/>
</dbReference>